<evidence type="ECO:0000313" key="14">
    <source>
        <dbReference type="WBParaSite" id="EEL_0000839301-mRNA-1"/>
    </source>
</evidence>
<dbReference type="PANTHER" id="PTHR46118">
    <property type="entry name" value="PROTEIN ABHD11"/>
    <property type="match status" value="1"/>
</dbReference>
<name>A0A0R3S162_9BILA</name>
<keyword evidence="13" id="KW-1185">Reference proteome</keyword>
<evidence type="ECO:0000313" key="13">
    <source>
        <dbReference type="Proteomes" id="UP000050640"/>
    </source>
</evidence>
<protein>
    <recommendedName>
        <fullName evidence="7">sn-1-specific diacylglycerol lipase ABHD11</fullName>
        <ecNumber evidence="3">3.1.1.116</ecNumber>
    </recommendedName>
    <alternativeName>
        <fullName evidence="4">Alpha/beta hydrolase domain-containing protein 11</fullName>
    </alternativeName>
</protein>
<comment type="catalytic activity">
    <reaction evidence="5">
        <text>a 1,2-diacyl-sn-glycerol + H2O = a 2-acylglycerol + a fatty acid + H(+)</text>
        <dbReference type="Rhea" id="RHEA:33275"/>
        <dbReference type="ChEBI" id="CHEBI:15377"/>
        <dbReference type="ChEBI" id="CHEBI:15378"/>
        <dbReference type="ChEBI" id="CHEBI:17389"/>
        <dbReference type="ChEBI" id="CHEBI:17815"/>
        <dbReference type="ChEBI" id="CHEBI:28868"/>
        <dbReference type="EC" id="3.1.1.116"/>
    </reaction>
</comment>
<dbReference type="Pfam" id="PF00561">
    <property type="entry name" value="Abhydrolase_1"/>
    <property type="match status" value="1"/>
</dbReference>
<comment type="similarity">
    <text evidence="1">Belongs to the AB hydrolase superfamily.</text>
</comment>
<dbReference type="InterPro" id="IPR029058">
    <property type="entry name" value="AB_hydrolase_fold"/>
</dbReference>
<dbReference type="EC" id="3.1.1.116" evidence="3"/>
<dbReference type="InterPro" id="IPR000073">
    <property type="entry name" value="AB_hydrolase_1"/>
</dbReference>
<evidence type="ECO:0000256" key="4">
    <source>
        <dbReference type="ARBA" id="ARBA00042703"/>
    </source>
</evidence>
<accession>A0A0R3S162</accession>
<evidence type="ECO:0000256" key="10">
    <source>
        <dbReference type="ARBA" id="ARBA00048513"/>
    </source>
</evidence>
<evidence type="ECO:0000259" key="12">
    <source>
        <dbReference type="Pfam" id="PF00561"/>
    </source>
</evidence>
<comment type="catalytic activity">
    <reaction evidence="9">
        <text>1,2-didecanoylglycerol + H2O = decanoylglycerol + decanoate + H(+)</text>
        <dbReference type="Rhea" id="RHEA:48596"/>
        <dbReference type="ChEBI" id="CHEBI:11152"/>
        <dbReference type="ChEBI" id="CHEBI:15377"/>
        <dbReference type="ChEBI" id="CHEBI:15378"/>
        <dbReference type="ChEBI" id="CHEBI:27689"/>
        <dbReference type="ChEBI" id="CHEBI:90605"/>
    </reaction>
</comment>
<evidence type="ECO:0000256" key="6">
    <source>
        <dbReference type="ARBA" id="ARBA00043742"/>
    </source>
</evidence>
<evidence type="ECO:0000256" key="11">
    <source>
        <dbReference type="ARBA" id="ARBA00048919"/>
    </source>
</evidence>
<comment type="catalytic activity">
    <reaction evidence="8">
        <text>1-octadecanoyl-2-(4Z,7Z,10Z,13Z,16Z,19Z-docosahexaenoyl)-sn-glycerol + H2O = 2-(4Z,7Z,10Z,13Z,16Z,19Z-docosahexaenoyl)-glycerol + octadecanoate + H(+)</text>
        <dbReference type="Rhea" id="RHEA:77107"/>
        <dbReference type="ChEBI" id="CHEBI:15377"/>
        <dbReference type="ChEBI" id="CHEBI:15378"/>
        <dbReference type="ChEBI" id="CHEBI:25629"/>
        <dbReference type="ChEBI" id="CHEBI:77129"/>
        <dbReference type="ChEBI" id="CHEBI:186738"/>
    </reaction>
</comment>
<evidence type="ECO:0000256" key="2">
    <source>
        <dbReference type="ARBA" id="ARBA00022801"/>
    </source>
</evidence>
<dbReference type="GO" id="GO:0052689">
    <property type="term" value="F:carboxylic ester hydrolase activity"/>
    <property type="evidence" value="ECO:0007669"/>
    <property type="project" value="TreeGrafter"/>
</dbReference>
<evidence type="ECO:0000256" key="3">
    <source>
        <dbReference type="ARBA" id="ARBA00026104"/>
    </source>
</evidence>
<organism evidence="13 14">
    <name type="scientific">Elaeophora elaphi</name>
    <dbReference type="NCBI Taxonomy" id="1147741"/>
    <lineage>
        <taxon>Eukaryota</taxon>
        <taxon>Metazoa</taxon>
        <taxon>Ecdysozoa</taxon>
        <taxon>Nematoda</taxon>
        <taxon>Chromadorea</taxon>
        <taxon>Rhabditida</taxon>
        <taxon>Spirurina</taxon>
        <taxon>Spiruromorpha</taxon>
        <taxon>Filarioidea</taxon>
        <taxon>Onchocercidae</taxon>
        <taxon>Elaeophora</taxon>
    </lineage>
</organism>
<evidence type="ECO:0000256" key="8">
    <source>
        <dbReference type="ARBA" id="ARBA00048283"/>
    </source>
</evidence>
<dbReference type="AlphaFoldDB" id="A0A0R3S162"/>
<dbReference type="GO" id="GO:0005739">
    <property type="term" value="C:mitochondrion"/>
    <property type="evidence" value="ECO:0007669"/>
    <property type="project" value="TreeGrafter"/>
</dbReference>
<comment type="catalytic activity">
    <reaction evidence="11">
        <text>1-octadecanoyl-2-(5Z,8Z,11Z,14Z-eicosatetraenoyl)-sn-glycerol + H2O = 2-(5Z,8Z,11Z,14Z-eicosatetraenoyl)-glycerol + octadecanoate + H(+)</text>
        <dbReference type="Rhea" id="RHEA:38507"/>
        <dbReference type="ChEBI" id="CHEBI:15377"/>
        <dbReference type="ChEBI" id="CHEBI:15378"/>
        <dbReference type="ChEBI" id="CHEBI:25629"/>
        <dbReference type="ChEBI" id="CHEBI:52392"/>
        <dbReference type="ChEBI" id="CHEBI:75728"/>
    </reaction>
</comment>
<dbReference type="PANTHER" id="PTHR46118:SF4">
    <property type="entry name" value="PROTEIN ABHD11"/>
    <property type="match status" value="1"/>
</dbReference>
<dbReference type="SUPFAM" id="SSF53474">
    <property type="entry name" value="alpha/beta-Hydrolases"/>
    <property type="match status" value="1"/>
</dbReference>
<keyword evidence="2" id="KW-0378">Hydrolase</keyword>
<evidence type="ECO:0000256" key="9">
    <source>
        <dbReference type="ARBA" id="ARBA00048504"/>
    </source>
</evidence>
<evidence type="ECO:0000256" key="7">
    <source>
        <dbReference type="ARBA" id="ARBA00044064"/>
    </source>
</evidence>
<reference evidence="14" key="1">
    <citation type="submission" date="2017-02" db="UniProtKB">
        <authorList>
            <consortium name="WormBaseParasite"/>
        </authorList>
    </citation>
    <scope>IDENTIFICATION</scope>
</reference>
<comment type="catalytic activity">
    <reaction evidence="6">
        <text>a 1,3-diacyl-sn-glycerol + H2O = a 1-acyl-sn-glycerol + a fatty acid + H(+)</text>
        <dbReference type="Rhea" id="RHEA:38503"/>
        <dbReference type="ChEBI" id="CHEBI:15377"/>
        <dbReference type="ChEBI" id="CHEBI:15378"/>
        <dbReference type="ChEBI" id="CHEBI:28868"/>
        <dbReference type="ChEBI" id="CHEBI:64683"/>
        <dbReference type="ChEBI" id="CHEBI:77272"/>
    </reaction>
</comment>
<dbReference type="Proteomes" id="UP000050640">
    <property type="component" value="Unplaced"/>
</dbReference>
<evidence type="ECO:0000256" key="1">
    <source>
        <dbReference type="ARBA" id="ARBA00008645"/>
    </source>
</evidence>
<feature type="domain" description="AB hydrolase-1" evidence="12">
    <location>
        <begin position="43"/>
        <end position="284"/>
    </location>
</feature>
<evidence type="ECO:0000256" key="5">
    <source>
        <dbReference type="ARBA" id="ARBA00043667"/>
    </source>
</evidence>
<dbReference type="STRING" id="1147741.A0A0R3S162"/>
<dbReference type="WBParaSite" id="EEL_0000839301-mRNA-1">
    <property type="protein sequence ID" value="EEL_0000839301-mRNA-1"/>
    <property type="gene ID" value="EEL_0000839301"/>
</dbReference>
<proteinExistence type="inferred from homology"/>
<dbReference type="Gene3D" id="3.40.50.1820">
    <property type="entry name" value="alpha/beta hydrolase"/>
    <property type="match status" value="1"/>
</dbReference>
<comment type="catalytic activity">
    <reaction evidence="10">
        <text>1-octadecanoyl-2-(9Z-octadecenoyl)-sn-glycerol + H2O = 2-(9Z-octadecenoyl)-glycerol + octadecanoate + H(+)</text>
        <dbReference type="Rhea" id="RHEA:77103"/>
        <dbReference type="ChEBI" id="CHEBI:15377"/>
        <dbReference type="ChEBI" id="CHEBI:15378"/>
        <dbReference type="ChEBI" id="CHEBI:25629"/>
        <dbReference type="ChEBI" id="CHEBI:73990"/>
        <dbReference type="ChEBI" id="CHEBI:75468"/>
    </reaction>
</comment>
<sequence>MGGLLRQYKWSELVQTCRISSRPIPLSFEKFDDEVEAECQKSPVVILHGLFGQKSNWKLVANNLHRRLRTAIFTVDLRNHGSDSPWHPTMTYAEMANDVRYFIDEIVSQQMGEFSKVHLLGHSMGGKIAMRVALMEDSDVRLKSLIVEDIAPKAYNSATSFSRMIEAMKSLDLACDRSKIEEKLAVTVIDKTTRLFLLTNLKPASQHMYSWRINLNSIGCHIGEICDSSGIVNKAMYSGKCLFVSGGASKYVIPCDYPLILKQFPNTQFSVIPDAAHWVHTEKPNEFTDIITKFILSVEEPKTEGRFEEISKNK</sequence>